<dbReference type="Gene3D" id="3.80.10.10">
    <property type="entry name" value="Ribonuclease Inhibitor"/>
    <property type="match status" value="2"/>
</dbReference>
<dbReference type="SUPFAM" id="SSF48452">
    <property type="entry name" value="TPR-like"/>
    <property type="match status" value="1"/>
</dbReference>
<evidence type="ECO:0000313" key="2">
    <source>
        <dbReference type="EMBL" id="CDH61135.1"/>
    </source>
</evidence>
<dbReference type="AlphaFoldDB" id="A0A068SGM3"/>
<dbReference type="InterPro" id="IPR032675">
    <property type="entry name" value="LRR_dom_sf"/>
</dbReference>
<dbReference type="EMBL" id="CBTN010000140">
    <property type="protein sequence ID" value="CDH61135.1"/>
    <property type="molecule type" value="Genomic_DNA"/>
</dbReference>
<dbReference type="VEuPathDB" id="FungiDB:LCOR_11912.1"/>
<comment type="caution">
    <text evidence="2">The sequence shown here is derived from an EMBL/GenBank/DDBJ whole genome shotgun (WGS) entry which is preliminary data.</text>
</comment>
<evidence type="ECO:0000313" key="3">
    <source>
        <dbReference type="Proteomes" id="UP000027586"/>
    </source>
</evidence>
<keyword evidence="3" id="KW-1185">Reference proteome</keyword>
<dbReference type="InterPro" id="IPR011990">
    <property type="entry name" value="TPR-like_helical_dom_sf"/>
</dbReference>
<evidence type="ECO:0000256" key="1">
    <source>
        <dbReference type="PROSITE-ProRule" id="PRU00339"/>
    </source>
</evidence>
<accession>A0A068SGM3</accession>
<protein>
    <submittedName>
        <fullName evidence="2">Uncharacterized protein</fullName>
    </submittedName>
</protein>
<organism evidence="2 3">
    <name type="scientific">Lichtheimia corymbifera JMRC:FSU:9682</name>
    <dbReference type="NCBI Taxonomy" id="1263082"/>
    <lineage>
        <taxon>Eukaryota</taxon>
        <taxon>Fungi</taxon>
        <taxon>Fungi incertae sedis</taxon>
        <taxon>Mucoromycota</taxon>
        <taxon>Mucoromycotina</taxon>
        <taxon>Mucoromycetes</taxon>
        <taxon>Mucorales</taxon>
        <taxon>Lichtheimiaceae</taxon>
        <taxon>Lichtheimia</taxon>
    </lineage>
</organism>
<gene>
    <name evidence="2" type="ORF">LCOR_11912.1</name>
</gene>
<dbReference type="SUPFAM" id="SSF52047">
    <property type="entry name" value="RNI-like"/>
    <property type="match status" value="2"/>
</dbReference>
<dbReference type="InterPro" id="IPR019734">
    <property type="entry name" value="TPR_rpt"/>
</dbReference>
<reference evidence="2" key="1">
    <citation type="submission" date="2013-08" db="EMBL/GenBank/DDBJ databases">
        <title>Gene expansion shapes genome architecture in the human pathogen Lichtheimia corymbifera: an evolutionary genomics analysis in the ancient terrestrial Mucorales (Mucoromycotina).</title>
        <authorList>
            <person name="Schwartze V.U."/>
            <person name="Winter S."/>
            <person name="Shelest E."/>
            <person name="Marcet-Houben M."/>
            <person name="Horn F."/>
            <person name="Wehner S."/>
            <person name="Hoffmann K."/>
            <person name="Riege K."/>
            <person name="Sammeth M."/>
            <person name="Nowrousian M."/>
            <person name="Valiante V."/>
            <person name="Linde J."/>
            <person name="Jacobsen I.D."/>
            <person name="Marz M."/>
            <person name="Brakhage A.A."/>
            <person name="Gabaldon T."/>
            <person name="Bocker S."/>
            <person name="Voigt K."/>
        </authorList>
    </citation>
    <scope>NUCLEOTIDE SEQUENCE [LARGE SCALE GENOMIC DNA]</scope>
    <source>
        <strain evidence="2">FSU 9682</strain>
    </source>
</reference>
<keyword evidence="1" id="KW-0802">TPR repeat</keyword>
<name>A0A068SGM3_9FUNG</name>
<proteinExistence type="predicted"/>
<dbReference type="Gene3D" id="1.25.40.10">
    <property type="entry name" value="Tetratricopeptide repeat domain"/>
    <property type="match status" value="1"/>
</dbReference>
<dbReference type="OrthoDB" id="10335355at2759"/>
<dbReference type="PROSITE" id="PS50005">
    <property type="entry name" value="TPR"/>
    <property type="match status" value="1"/>
</dbReference>
<sequence length="706" mass="79130">MQQPEKFLNSLFKQALDGQHQEVVNETSSICHEEVIPMLMIRAKSMAACAHFEKALAVASMAIDMDPTSSLAYLCKGHILAQQGYHQRAIQVYDAGISMDPQGKSSHSQLAYRKAKSEKAIDNRLDPMATLPNDIMLSNILTLVLGEKIHDYDTLRPYMEVSRTWCARVINASSYKMVIPSSSSICMEHQAMGEYAWLLQYLVLEDCHVAFPDIAKQWHFSSLKYLHIKGIVLQVMRKAFTNQSIGSTAPLTIDLVNALRISGFYLLDLTLDSENASGDHVLPVYRILETCPNLQSLTCIPAVPDADQGPREPKMYPQLRHLCLKSPKGNPSFSDMYHFLSQFPELETLEAKLPFTSSRILTMVHLLCPKLKRVVFGNHGNDTAERAASDNLEMNATKGLCYLEIGMKRVKKETQAYSQDDVATICMHNHKSLQDFRYVGWLGDPCEIVEKSKKFTRLTMVLEQLSCMDIRLELPADLVGSGYFTWHRRSKTPQFPPLVGWMILHAPTLHTLTITTEVPIDVDVFTAMLELNNLTKLTLTLNEESTMQAMTAFLDHHFHLAKSPLSYLCITIKDQLNPTFVSSLARLSSLQLLHVDYIGPLMTSVFDSFVSALGVQHSKVKELQLSCQFQEIALSALQKLPDVGSLRTLKVHACKIPHGAVETLRNCKMLKALELRVESPGDGDDDQLAETLSDIIPTVTYVGSNK</sequence>
<dbReference type="Proteomes" id="UP000027586">
    <property type="component" value="Unassembled WGS sequence"/>
</dbReference>
<feature type="repeat" description="TPR" evidence="1">
    <location>
        <begin position="70"/>
        <end position="103"/>
    </location>
</feature>